<evidence type="ECO:0000313" key="2">
    <source>
        <dbReference type="Proteomes" id="UP001314170"/>
    </source>
</evidence>
<evidence type="ECO:0000313" key="1">
    <source>
        <dbReference type="EMBL" id="CAK7327343.1"/>
    </source>
</evidence>
<reference evidence="1 2" key="1">
    <citation type="submission" date="2024-01" db="EMBL/GenBank/DDBJ databases">
        <authorList>
            <person name="Waweru B."/>
        </authorList>
    </citation>
    <scope>NUCLEOTIDE SEQUENCE [LARGE SCALE GENOMIC DNA]</scope>
</reference>
<dbReference type="AlphaFoldDB" id="A0AAV1R0B2"/>
<name>A0AAV1R0B2_9ROSI</name>
<dbReference type="Proteomes" id="UP001314170">
    <property type="component" value="Unassembled WGS sequence"/>
</dbReference>
<gene>
    <name evidence="1" type="ORF">DCAF_LOCUS5052</name>
</gene>
<comment type="caution">
    <text evidence="1">The sequence shown here is derived from an EMBL/GenBank/DDBJ whole genome shotgun (WGS) entry which is preliminary data.</text>
</comment>
<proteinExistence type="predicted"/>
<keyword evidence="2" id="KW-1185">Reference proteome</keyword>
<organism evidence="1 2">
    <name type="scientific">Dovyalis caffra</name>
    <dbReference type="NCBI Taxonomy" id="77055"/>
    <lineage>
        <taxon>Eukaryota</taxon>
        <taxon>Viridiplantae</taxon>
        <taxon>Streptophyta</taxon>
        <taxon>Embryophyta</taxon>
        <taxon>Tracheophyta</taxon>
        <taxon>Spermatophyta</taxon>
        <taxon>Magnoliopsida</taxon>
        <taxon>eudicotyledons</taxon>
        <taxon>Gunneridae</taxon>
        <taxon>Pentapetalae</taxon>
        <taxon>rosids</taxon>
        <taxon>fabids</taxon>
        <taxon>Malpighiales</taxon>
        <taxon>Salicaceae</taxon>
        <taxon>Flacourtieae</taxon>
        <taxon>Dovyalis</taxon>
    </lineage>
</organism>
<dbReference type="EMBL" id="CAWUPB010000851">
    <property type="protein sequence ID" value="CAK7327343.1"/>
    <property type="molecule type" value="Genomic_DNA"/>
</dbReference>
<sequence length="103" mass="11138">MEMVLSPGTISIIGIEESPEEENPLISPYSALTASIPPSPPTATIFLPRTVAALVLSSNPLITHKTSSKRKSLLTPRDHHLKSAFSPWILQDCPSFDIISAQC</sequence>
<protein>
    <submittedName>
        <fullName evidence="1">Uncharacterized protein</fullName>
    </submittedName>
</protein>
<accession>A0AAV1R0B2</accession>